<keyword evidence="2" id="KW-1185">Reference proteome</keyword>
<proteinExistence type="predicted"/>
<comment type="caution">
    <text evidence="1">The sequence shown here is derived from an EMBL/GenBank/DDBJ whole genome shotgun (WGS) entry which is preliminary data.</text>
</comment>
<organism evidence="1 2">
    <name type="scientific">Xylocopa violacea</name>
    <name type="common">Violet carpenter bee</name>
    <name type="synonym">Apis violacea</name>
    <dbReference type="NCBI Taxonomy" id="135666"/>
    <lineage>
        <taxon>Eukaryota</taxon>
        <taxon>Metazoa</taxon>
        <taxon>Ecdysozoa</taxon>
        <taxon>Arthropoda</taxon>
        <taxon>Hexapoda</taxon>
        <taxon>Insecta</taxon>
        <taxon>Pterygota</taxon>
        <taxon>Neoptera</taxon>
        <taxon>Endopterygota</taxon>
        <taxon>Hymenoptera</taxon>
        <taxon>Apocrita</taxon>
        <taxon>Aculeata</taxon>
        <taxon>Apoidea</taxon>
        <taxon>Anthophila</taxon>
        <taxon>Apidae</taxon>
        <taxon>Xylocopa</taxon>
        <taxon>Xylocopa</taxon>
    </lineage>
</organism>
<dbReference type="Proteomes" id="UP001642520">
    <property type="component" value="Unassembled WGS sequence"/>
</dbReference>
<evidence type="ECO:0000313" key="1">
    <source>
        <dbReference type="EMBL" id="CAL7938263.1"/>
    </source>
</evidence>
<name>A0ABP1NBA6_XYLVO</name>
<protein>
    <submittedName>
        <fullName evidence="1">Uncharacterized protein</fullName>
    </submittedName>
</protein>
<sequence>MVNENIDEQILSLYGEQKWKDILGLNCTLNKSCESKLFWVLPTISDLHWMKEIIDESNVVGLVSIGCGCGVLEWLFQKYSGLNVIGVELDRSWWCSKYSPPLFLKNILFIRENNTNDSFLSDKYALLFCYFNNESAFCDYIENYKGNLIFVIGPNVDELRWTNPMPLDTKFNQYGWTLICKRKMDRTSDCITVYRKLPDSVDTTE</sequence>
<reference evidence="1 2" key="1">
    <citation type="submission" date="2024-08" db="EMBL/GenBank/DDBJ databases">
        <authorList>
            <person name="Will J Nash"/>
            <person name="Angela Man"/>
            <person name="Seanna McTaggart"/>
            <person name="Kendall Baker"/>
            <person name="Tom Barker"/>
            <person name="Leah Catchpole"/>
            <person name="Alex Durrant"/>
            <person name="Karim Gharbi"/>
            <person name="Naomi Irish"/>
            <person name="Gemy Kaithakottil"/>
            <person name="Debby Ku"/>
            <person name="Aaliyah Providence"/>
            <person name="Felix Shaw"/>
            <person name="David Swarbreck"/>
            <person name="Chris Watkins"/>
            <person name="Ann M. McCartney"/>
            <person name="Giulio Formenti"/>
            <person name="Alice Mouton"/>
            <person name="Noel Vella"/>
            <person name="Bjorn M von Reumont"/>
            <person name="Adriana Vella"/>
            <person name="Wilfried Haerty"/>
        </authorList>
    </citation>
    <scope>NUCLEOTIDE SEQUENCE [LARGE SCALE GENOMIC DNA]</scope>
</reference>
<evidence type="ECO:0000313" key="2">
    <source>
        <dbReference type="Proteomes" id="UP001642520"/>
    </source>
</evidence>
<gene>
    <name evidence="1" type="ORF">XYLVIOL_LOCUS3182</name>
</gene>
<dbReference type="EMBL" id="CAXAJV020001288">
    <property type="protein sequence ID" value="CAL7938263.1"/>
    <property type="molecule type" value="Genomic_DNA"/>
</dbReference>
<accession>A0ABP1NBA6</accession>